<sequence length="398" mass="41770">MRAPDFATYVLTAVRAQRGRSLLTITGIAIGVATVVLLTAIGEGIHRFVLAEFSQFGTNLIAVTPGKTSTMGLSGAMLSTVRPLSLADADALEQVPDVEAVVAVVQGNAAVEADGRSRRTMVFGAGPKVPEIWAMRPAIGRFLPEDSGGGRPFAVLGATLSEELFGSHSPLGARIRVGGEPFRVIGVMARKGQMLGFDLDDTVFIPVQRALAMFDRDGLMEIDLLYDRAADSSAVAERVRELLIRRHQHEDFSITTQDQMLEVLGSVLDVLTLVVGALGAISLAVGGIGILTIMTIAVRERRAEIGLLRALGASRDQIMGLFLLEALLLALLGGLAGLIIGAGGAWLIGLLVPALPTHTAWDFVLIAEVTAASIGLLAGVLPALRAAALDPVAALHEE</sequence>
<dbReference type="Pfam" id="PF12704">
    <property type="entry name" value="MacB_PCD"/>
    <property type="match status" value="1"/>
</dbReference>
<feature type="transmembrane region" description="Helical" evidence="7">
    <location>
        <begin position="21"/>
        <end position="41"/>
    </location>
</feature>
<evidence type="ECO:0000256" key="2">
    <source>
        <dbReference type="ARBA" id="ARBA00022475"/>
    </source>
</evidence>
<keyword evidence="2" id="KW-1003">Cell membrane</keyword>
<dbReference type="PANTHER" id="PTHR30572">
    <property type="entry name" value="MEMBRANE COMPONENT OF TRANSPORTER-RELATED"/>
    <property type="match status" value="1"/>
</dbReference>
<evidence type="ECO:0000259" key="8">
    <source>
        <dbReference type="Pfam" id="PF02687"/>
    </source>
</evidence>
<dbReference type="InterPro" id="IPR050250">
    <property type="entry name" value="Macrolide_Exporter_MacB"/>
</dbReference>
<feature type="transmembrane region" description="Helical" evidence="7">
    <location>
        <begin position="360"/>
        <end position="381"/>
    </location>
</feature>
<dbReference type="GO" id="GO:0005886">
    <property type="term" value="C:plasma membrane"/>
    <property type="evidence" value="ECO:0007669"/>
    <property type="project" value="UniProtKB-SubCell"/>
</dbReference>
<protein>
    <submittedName>
        <fullName evidence="10">Peptide ABC transporter permease</fullName>
    </submittedName>
</protein>
<evidence type="ECO:0000313" key="10">
    <source>
        <dbReference type="EMBL" id="MBK1618051.1"/>
    </source>
</evidence>
<organism evidence="10 11">
    <name type="scientific">Lamprobacter modestohalophilus</name>
    <dbReference type="NCBI Taxonomy" id="1064514"/>
    <lineage>
        <taxon>Bacteria</taxon>
        <taxon>Pseudomonadati</taxon>
        <taxon>Pseudomonadota</taxon>
        <taxon>Gammaproteobacteria</taxon>
        <taxon>Chromatiales</taxon>
        <taxon>Chromatiaceae</taxon>
        <taxon>Lamprobacter</taxon>
    </lineage>
</organism>
<gene>
    <name evidence="10" type="ORF">CKO42_06230</name>
</gene>
<dbReference type="InterPro" id="IPR025857">
    <property type="entry name" value="MacB_PCD"/>
</dbReference>
<feature type="domain" description="MacB-like periplasmic core" evidence="9">
    <location>
        <begin position="21"/>
        <end position="241"/>
    </location>
</feature>
<evidence type="ECO:0000256" key="5">
    <source>
        <dbReference type="ARBA" id="ARBA00023136"/>
    </source>
</evidence>
<evidence type="ECO:0000256" key="6">
    <source>
        <dbReference type="ARBA" id="ARBA00038076"/>
    </source>
</evidence>
<evidence type="ECO:0000259" key="9">
    <source>
        <dbReference type="Pfam" id="PF12704"/>
    </source>
</evidence>
<feature type="transmembrane region" description="Helical" evidence="7">
    <location>
        <begin position="319"/>
        <end position="348"/>
    </location>
</feature>
<keyword evidence="11" id="KW-1185">Reference proteome</keyword>
<proteinExistence type="inferred from homology"/>
<evidence type="ECO:0000313" key="11">
    <source>
        <dbReference type="Proteomes" id="UP001138768"/>
    </source>
</evidence>
<comment type="subcellular location">
    <subcellularLocation>
        <location evidence="1">Cell membrane</location>
        <topology evidence="1">Multi-pass membrane protein</topology>
    </subcellularLocation>
</comment>
<keyword evidence="4 7" id="KW-1133">Transmembrane helix</keyword>
<reference evidence="10 11" key="1">
    <citation type="journal article" date="2020" name="Microorganisms">
        <title>Osmotic Adaptation and Compatible Solute Biosynthesis of Phototrophic Bacteria as Revealed from Genome Analyses.</title>
        <authorList>
            <person name="Imhoff J.F."/>
            <person name="Rahn T."/>
            <person name="Kunzel S."/>
            <person name="Keller A."/>
            <person name="Neulinger S.C."/>
        </authorList>
    </citation>
    <scope>NUCLEOTIDE SEQUENCE [LARGE SCALE GENOMIC DNA]</scope>
    <source>
        <strain evidence="10 11">DSM 25653</strain>
    </source>
</reference>
<keyword evidence="5 7" id="KW-0472">Membrane</keyword>
<feature type="transmembrane region" description="Helical" evidence="7">
    <location>
        <begin position="270"/>
        <end position="298"/>
    </location>
</feature>
<evidence type="ECO:0000256" key="1">
    <source>
        <dbReference type="ARBA" id="ARBA00004651"/>
    </source>
</evidence>
<name>A0A9X0W740_9GAMM</name>
<dbReference type="PANTHER" id="PTHR30572:SF4">
    <property type="entry name" value="ABC TRANSPORTER PERMEASE YTRF"/>
    <property type="match status" value="1"/>
</dbReference>
<dbReference type="Proteomes" id="UP001138768">
    <property type="component" value="Unassembled WGS sequence"/>
</dbReference>
<keyword evidence="3 7" id="KW-0812">Transmembrane</keyword>
<dbReference type="AlphaFoldDB" id="A0A9X0W740"/>
<dbReference type="GO" id="GO:0022857">
    <property type="term" value="F:transmembrane transporter activity"/>
    <property type="evidence" value="ECO:0007669"/>
    <property type="project" value="TreeGrafter"/>
</dbReference>
<evidence type="ECO:0000256" key="4">
    <source>
        <dbReference type="ARBA" id="ARBA00022989"/>
    </source>
</evidence>
<comment type="similarity">
    <text evidence="6">Belongs to the ABC-4 integral membrane protein family.</text>
</comment>
<feature type="domain" description="ABC3 transporter permease C-terminal" evidence="8">
    <location>
        <begin position="278"/>
        <end position="390"/>
    </location>
</feature>
<dbReference type="RefSeq" id="WP_200240696.1">
    <property type="nucleotide sequence ID" value="NZ_NRRY01000007.1"/>
</dbReference>
<dbReference type="Pfam" id="PF02687">
    <property type="entry name" value="FtsX"/>
    <property type="match status" value="1"/>
</dbReference>
<comment type="caution">
    <text evidence="10">The sequence shown here is derived from an EMBL/GenBank/DDBJ whole genome shotgun (WGS) entry which is preliminary data.</text>
</comment>
<dbReference type="InterPro" id="IPR003838">
    <property type="entry name" value="ABC3_permease_C"/>
</dbReference>
<evidence type="ECO:0000256" key="3">
    <source>
        <dbReference type="ARBA" id="ARBA00022692"/>
    </source>
</evidence>
<dbReference type="EMBL" id="NRRY01000007">
    <property type="protein sequence ID" value="MBK1618051.1"/>
    <property type="molecule type" value="Genomic_DNA"/>
</dbReference>
<evidence type="ECO:0000256" key="7">
    <source>
        <dbReference type="SAM" id="Phobius"/>
    </source>
</evidence>
<accession>A0A9X0W740</accession>